<keyword evidence="2" id="KW-1185">Reference proteome</keyword>
<evidence type="ECO:0000313" key="2">
    <source>
        <dbReference type="Proteomes" id="UP000887159"/>
    </source>
</evidence>
<dbReference type="Proteomes" id="UP000887159">
    <property type="component" value="Unassembled WGS sequence"/>
</dbReference>
<evidence type="ECO:0000313" key="1">
    <source>
        <dbReference type="EMBL" id="GFY15199.1"/>
    </source>
</evidence>
<comment type="caution">
    <text evidence="1">The sequence shown here is derived from an EMBL/GenBank/DDBJ whole genome shotgun (WGS) entry which is preliminary data.</text>
</comment>
<accession>A0A8X6VJK2</accession>
<dbReference type="AlphaFoldDB" id="A0A8X6VJK2"/>
<proteinExistence type="predicted"/>
<dbReference type="EMBL" id="BMAU01021334">
    <property type="protein sequence ID" value="GFY15199.1"/>
    <property type="molecule type" value="Genomic_DNA"/>
</dbReference>
<name>A0A8X6VJK2_TRICX</name>
<sequence length="269" mass="30765">MDTFLSHKRTFDDNKASTSAQTSIVPKIKSRKYSQEYLNFGFTITEVNGEKPLCVICSKILAADSMKPNQLKRHFETLHDEYINKPREFFESKLKSYGKQKTFFKKTLSVNEKALLTSYKVSYKIARCKKPHTIAEELILPAAIEIVETMFGDNFAKELQSIPLSNDTVSRRIDDIAEDVEQQLFGKLRDKLFSIQLDEATDSNKDAHFIAYVRFWDGMSAAEELLFCKPIKLKATAIALFDILNNFINEANIEWKNCVGICTDGARTM</sequence>
<gene>
    <name evidence="1" type="primary">ZMYM6</name>
    <name evidence="1" type="ORF">TNCV_1570121</name>
</gene>
<dbReference type="PANTHER" id="PTHR45913">
    <property type="entry name" value="EPM2A-INTERACTING PROTEIN 1"/>
    <property type="match status" value="1"/>
</dbReference>
<dbReference type="PANTHER" id="PTHR45913:SF19">
    <property type="entry name" value="LOW QUALITY PROTEIN: ZINC FINGER BED DOMAIN-CONTAINING PROTEIN 5-LIKE"/>
    <property type="match status" value="1"/>
</dbReference>
<reference evidence="1" key="1">
    <citation type="submission" date="2020-08" db="EMBL/GenBank/DDBJ databases">
        <title>Multicomponent nature underlies the extraordinary mechanical properties of spider dragline silk.</title>
        <authorList>
            <person name="Kono N."/>
            <person name="Nakamura H."/>
            <person name="Mori M."/>
            <person name="Yoshida Y."/>
            <person name="Ohtoshi R."/>
            <person name="Malay A.D."/>
            <person name="Moran D.A.P."/>
            <person name="Tomita M."/>
            <person name="Numata K."/>
            <person name="Arakawa K."/>
        </authorList>
    </citation>
    <scope>NUCLEOTIDE SEQUENCE</scope>
</reference>
<organism evidence="1 2">
    <name type="scientific">Trichonephila clavipes</name>
    <name type="common">Golden silk orbweaver</name>
    <name type="synonym">Nephila clavipes</name>
    <dbReference type="NCBI Taxonomy" id="2585209"/>
    <lineage>
        <taxon>Eukaryota</taxon>
        <taxon>Metazoa</taxon>
        <taxon>Ecdysozoa</taxon>
        <taxon>Arthropoda</taxon>
        <taxon>Chelicerata</taxon>
        <taxon>Arachnida</taxon>
        <taxon>Araneae</taxon>
        <taxon>Araneomorphae</taxon>
        <taxon>Entelegynae</taxon>
        <taxon>Araneoidea</taxon>
        <taxon>Nephilidae</taxon>
        <taxon>Trichonephila</taxon>
    </lineage>
</organism>
<protein>
    <submittedName>
        <fullName evidence="1">Zinc finger MYM-type protein 6</fullName>
    </submittedName>
</protein>